<keyword evidence="8" id="KW-0456">Lyase</keyword>
<dbReference type="InterPro" id="IPR034428">
    <property type="entry name" value="ThiH/NoCL/HydG-like"/>
</dbReference>
<evidence type="ECO:0000313" key="8">
    <source>
        <dbReference type="EMBL" id="SUX11355.1"/>
    </source>
</evidence>
<dbReference type="Proteomes" id="UP000254920">
    <property type="component" value="Unassembled WGS sequence"/>
</dbReference>
<dbReference type="EC" id="4.1.99.19" evidence="8"/>
<dbReference type="EMBL" id="UFVD01000001">
    <property type="protein sequence ID" value="SUX11355.1"/>
    <property type="molecule type" value="Genomic_DNA"/>
</dbReference>
<dbReference type="InterPro" id="IPR013785">
    <property type="entry name" value="Aldolase_TIM"/>
</dbReference>
<keyword evidence="3" id="KW-0949">S-adenosyl-L-methionine</keyword>
<gene>
    <name evidence="8" type="primary">thiH</name>
    <name evidence="8" type="ORF">NCTC12475_01575</name>
</gene>
<dbReference type="GO" id="GO:0036355">
    <property type="term" value="F:2-iminoacetate synthase activity"/>
    <property type="evidence" value="ECO:0007669"/>
    <property type="project" value="UniProtKB-EC"/>
</dbReference>
<reference evidence="8 9" key="1">
    <citation type="submission" date="2018-06" db="EMBL/GenBank/DDBJ databases">
        <authorList>
            <consortium name="Pathogen Informatics"/>
            <person name="Doyle S."/>
        </authorList>
    </citation>
    <scope>NUCLEOTIDE SEQUENCE [LARGE SCALE GENOMIC DNA]</scope>
    <source>
        <strain evidence="8 9">NCTC12475</strain>
    </source>
</reference>
<dbReference type="STRING" id="32024.GCA_000788295_00898"/>
<keyword evidence="6" id="KW-0411">Iron-sulfur</keyword>
<proteinExistence type="predicted"/>
<evidence type="ECO:0000256" key="1">
    <source>
        <dbReference type="ARBA" id="ARBA00001966"/>
    </source>
</evidence>
<protein>
    <submittedName>
        <fullName evidence="8">Thiamine biosynthesis protein ThiH</fullName>
        <ecNumber evidence="8">4.1.99.19</ecNumber>
    </submittedName>
</protein>
<dbReference type="SFLD" id="SFLDG01060">
    <property type="entry name" value="BATS_domain_containing"/>
    <property type="match status" value="1"/>
</dbReference>
<evidence type="ECO:0000256" key="3">
    <source>
        <dbReference type="ARBA" id="ARBA00022691"/>
    </source>
</evidence>
<dbReference type="Pfam" id="PF06968">
    <property type="entry name" value="BATS"/>
    <property type="match status" value="1"/>
</dbReference>
<dbReference type="GO" id="GO:0005506">
    <property type="term" value="F:iron ion binding"/>
    <property type="evidence" value="ECO:0007669"/>
    <property type="project" value="InterPro"/>
</dbReference>
<dbReference type="SFLD" id="SFLDF00301">
    <property type="entry name" value="2-iminoacetate_synthase_(ThiH)"/>
    <property type="match status" value="1"/>
</dbReference>
<dbReference type="OrthoDB" id="3320990at2"/>
<dbReference type="InterPro" id="IPR007197">
    <property type="entry name" value="rSAM"/>
</dbReference>
<dbReference type="SFLD" id="SFLDS00029">
    <property type="entry name" value="Radical_SAM"/>
    <property type="match status" value="1"/>
</dbReference>
<sequence length="387" mass="43953">MRSNHMQYLQGMEQISHEIMDKVLKARDEFNCDNVDLNDVRNVLQKDKINDKDLQILLSEIALECLEEIAKKAQAVTRANFGNSIQFFTPLYVSNYCDNHCVYCGFGCNNDIKRLHLDEKSIEEELRNIVKTKLNEILLLTGESENYSSVEYIAKTAKLAKKYFSTVGVEVYPMNSADYKILHENGVDFVTIFNETYSTIKYEKIHLAGNKRVFPYRFNSQERALMGGMRGVGFGALLGLDDYKKDAFSTALHASLIQKKYPHANIAISVPRLRPTGSNHRINPHDVDEKRLLQIICAYRLFLPFASITISTRENAKFRNGAMQIAANKVSAGVSVGIGTHSNNDKNSENVGDEQFEISDNRSVKEVYDDVIKLGLQPVFKDYDYIS</sequence>
<evidence type="ECO:0000256" key="4">
    <source>
        <dbReference type="ARBA" id="ARBA00022723"/>
    </source>
</evidence>
<dbReference type="PANTHER" id="PTHR43583:SF1">
    <property type="entry name" value="2-IMINOACETATE SYNTHASE"/>
    <property type="match status" value="1"/>
</dbReference>
<dbReference type="AlphaFoldDB" id="A0A381DL41"/>
<evidence type="ECO:0000313" key="9">
    <source>
        <dbReference type="Proteomes" id="UP000254920"/>
    </source>
</evidence>
<evidence type="ECO:0000256" key="5">
    <source>
        <dbReference type="ARBA" id="ARBA00023004"/>
    </source>
</evidence>
<comment type="cofactor">
    <cofactor evidence="1">
        <name>[4Fe-4S] cluster</name>
        <dbReference type="ChEBI" id="CHEBI:49883"/>
    </cofactor>
</comment>
<dbReference type="InterPro" id="IPR058240">
    <property type="entry name" value="rSAM_sf"/>
</dbReference>
<dbReference type="SMART" id="SM00876">
    <property type="entry name" value="BATS"/>
    <property type="match status" value="1"/>
</dbReference>
<feature type="domain" description="Biotin and thiamin synthesis-associated" evidence="7">
    <location>
        <begin position="269"/>
        <end position="378"/>
    </location>
</feature>
<dbReference type="RefSeq" id="WP_089182094.1">
    <property type="nucleotide sequence ID" value="NZ_CP043427.1"/>
</dbReference>
<keyword evidence="9" id="KW-1185">Reference proteome</keyword>
<keyword evidence="5" id="KW-0408">Iron</keyword>
<dbReference type="NCBIfam" id="TIGR02351">
    <property type="entry name" value="thiH"/>
    <property type="match status" value="1"/>
</dbReference>
<dbReference type="SUPFAM" id="SSF102114">
    <property type="entry name" value="Radical SAM enzymes"/>
    <property type="match status" value="1"/>
</dbReference>
<dbReference type="SFLD" id="SFLDG01081">
    <property type="entry name" value="cleavage_of_the_Ca-Cb_bond_in"/>
    <property type="match status" value="1"/>
</dbReference>
<organism evidence="8 9">
    <name type="scientific">Campylobacter sputorum subsp. sputorum</name>
    <dbReference type="NCBI Taxonomy" id="32024"/>
    <lineage>
        <taxon>Bacteria</taxon>
        <taxon>Pseudomonadati</taxon>
        <taxon>Campylobacterota</taxon>
        <taxon>Epsilonproteobacteria</taxon>
        <taxon>Campylobacterales</taxon>
        <taxon>Campylobacteraceae</taxon>
        <taxon>Campylobacter</taxon>
    </lineage>
</organism>
<accession>A0A381DL41</accession>
<name>A0A381DL41_9BACT</name>
<dbReference type="GeneID" id="93090216"/>
<keyword evidence="4" id="KW-0479">Metal-binding</keyword>
<dbReference type="GO" id="GO:0051539">
    <property type="term" value="F:4 iron, 4 sulfur cluster binding"/>
    <property type="evidence" value="ECO:0007669"/>
    <property type="project" value="UniProtKB-KW"/>
</dbReference>
<evidence type="ECO:0000259" key="7">
    <source>
        <dbReference type="SMART" id="SM00876"/>
    </source>
</evidence>
<dbReference type="PANTHER" id="PTHR43583">
    <property type="entry name" value="2-IMINOACETATE SYNTHASE"/>
    <property type="match status" value="1"/>
</dbReference>
<dbReference type="Pfam" id="PF04055">
    <property type="entry name" value="Radical_SAM"/>
    <property type="match status" value="1"/>
</dbReference>
<dbReference type="InterPro" id="IPR010722">
    <property type="entry name" value="BATS_dom"/>
</dbReference>
<evidence type="ECO:0000256" key="6">
    <source>
        <dbReference type="ARBA" id="ARBA00023014"/>
    </source>
</evidence>
<dbReference type="CDD" id="cd01335">
    <property type="entry name" value="Radical_SAM"/>
    <property type="match status" value="1"/>
</dbReference>
<dbReference type="InterPro" id="IPR012726">
    <property type="entry name" value="ThiH"/>
</dbReference>
<dbReference type="Gene3D" id="3.20.20.70">
    <property type="entry name" value="Aldolase class I"/>
    <property type="match status" value="1"/>
</dbReference>
<keyword evidence="2" id="KW-0004">4Fe-4S</keyword>
<evidence type="ECO:0000256" key="2">
    <source>
        <dbReference type="ARBA" id="ARBA00022485"/>
    </source>
</evidence>